<dbReference type="Gene3D" id="1.20.58.390">
    <property type="entry name" value="Neurotransmitter-gated ion-channel transmembrane domain"/>
    <property type="match status" value="1"/>
</dbReference>
<dbReference type="AlphaFoldDB" id="A0AA39I2M0"/>
<dbReference type="SUPFAM" id="SSF90112">
    <property type="entry name" value="Neurotransmitter-gated ion-channel transmembrane pore"/>
    <property type="match status" value="1"/>
</dbReference>
<evidence type="ECO:0000256" key="6">
    <source>
        <dbReference type="ARBA" id="ARBA00022729"/>
    </source>
</evidence>
<evidence type="ECO:0000256" key="8">
    <source>
        <dbReference type="ARBA" id="ARBA00023065"/>
    </source>
</evidence>
<dbReference type="PROSITE" id="PS00236">
    <property type="entry name" value="NEUROTR_ION_CHANNEL"/>
    <property type="match status" value="1"/>
</dbReference>
<dbReference type="GO" id="GO:0005886">
    <property type="term" value="C:plasma membrane"/>
    <property type="evidence" value="ECO:0007669"/>
    <property type="project" value="UniProtKB-SubCell"/>
</dbReference>
<dbReference type="InterPro" id="IPR006028">
    <property type="entry name" value="GABAA/Glycine_rcpt"/>
</dbReference>
<dbReference type="InterPro" id="IPR006202">
    <property type="entry name" value="Neur_chan_lig-bd"/>
</dbReference>
<organism evidence="14 15">
    <name type="scientific">Steinernema hermaphroditum</name>
    <dbReference type="NCBI Taxonomy" id="289476"/>
    <lineage>
        <taxon>Eukaryota</taxon>
        <taxon>Metazoa</taxon>
        <taxon>Ecdysozoa</taxon>
        <taxon>Nematoda</taxon>
        <taxon>Chromadorea</taxon>
        <taxon>Rhabditida</taxon>
        <taxon>Tylenchina</taxon>
        <taxon>Panagrolaimomorpha</taxon>
        <taxon>Strongyloidoidea</taxon>
        <taxon>Steinernematidae</taxon>
        <taxon>Steinernema</taxon>
    </lineage>
</organism>
<evidence type="ECO:0000256" key="1">
    <source>
        <dbReference type="ARBA" id="ARBA00004141"/>
    </source>
</evidence>
<dbReference type="InterPro" id="IPR006201">
    <property type="entry name" value="Neur_channel"/>
</dbReference>
<dbReference type="SUPFAM" id="SSF63712">
    <property type="entry name" value="Nicotinic receptor ligand binding domain-like"/>
    <property type="match status" value="1"/>
</dbReference>
<evidence type="ECO:0000256" key="7">
    <source>
        <dbReference type="ARBA" id="ARBA00022989"/>
    </source>
</evidence>
<sequence length="452" mass="52202">MTNGTFLRPLNPCFQKHIIVMFGQTVFVLQRLLVRIALFTFVFVLISVSSTNLSTAASYESAIGTHPIYSKIRKTIPRPANNESLHVHIGFYLESLGNFRSTEMAFDVDLYLYMSWKDPTLNHSQKGYFLINDKNILNQIWLPDLYFANARTAYFHDVTVPNFNMFIDKEGRVSYGTRVTLNVACNLNLKNYPLDQQLCLIKIISYAHVKSEMNTTWFSNKPIRYNPEIGLPEFRIGSIKHDYCNGTFMYTLTDTSHRVGDFSCLLGMIQLERSIGYHLVQSYIPTGLIVVISWVSFWIDRRAVPARVSLSFTTLLTLSTQGNGLRYALPPVSYAKAIDYWYGVCMLFIFGVLLEFALVNSYMRRANKYNQLAQHYKWNSPQTVIPTEVDSDNDEAYTRYHPASCLSQPQLIYKAMYFSRRALAVDQISRLAFPGVFVCFNFIYWYYYLNAL</sequence>
<comment type="caution">
    <text evidence="11">Lacks conserved residue(s) required for the propagation of feature annotation.</text>
</comment>
<comment type="similarity">
    <text evidence="11">Belongs to the ligand-gated ion channel (TC 1.A.9) family.</text>
</comment>
<evidence type="ECO:0000259" key="12">
    <source>
        <dbReference type="Pfam" id="PF02931"/>
    </source>
</evidence>
<gene>
    <name evidence="14" type="ORF">QR680_012200</name>
</gene>
<name>A0AA39I2M0_9BILA</name>
<accession>A0AA39I2M0</accession>
<reference evidence="14" key="1">
    <citation type="submission" date="2023-06" db="EMBL/GenBank/DDBJ databases">
        <title>Genomic analysis of the entomopathogenic nematode Steinernema hermaphroditum.</title>
        <authorList>
            <person name="Schwarz E.M."/>
            <person name="Heppert J.K."/>
            <person name="Baniya A."/>
            <person name="Schwartz H.T."/>
            <person name="Tan C.-H."/>
            <person name="Antoshechkin I."/>
            <person name="Sternberg P.W."/>
            <person name="Goodrich-Blair H."/>
            <person name="Dillman A.R."/>
        </authorList>
    </citation>
    <scope>NUCLEOTIDE SEQUENCE</scope>
    <source>
        <strain evidence="14">PS9179</strain>
        <tissue evidence="14">Whole animal</tissue>
    </source>
</reference>
<keyword evidence="9 11" id="KW-0472">Membrane</keyword>
<keyword evidence="5 11" id="KW-0812">Transmembrane</keyword>
<proteinExistence type="inferred from homology"/>
<dbReference type="PRINTS" id="PR00253">
    <property type="entry name" value="GABAARECEPTR"/>
</dbReference>
<keyword evidence="15" id="KW-1185">Reference proteome</keyword>
<dbReference type="InterPro" id="IPR036734">
    <property type="entry name" value="Neur_chan_lig-bd_sf"/>
</dbReference>
<evidence type="ECO:0000256" key="5">
    <source>
        <dbReference type="ARBA" id="ARBA00022692"/>
    </source>
</evidence>
<evidence type="ECO:0000313" key="15">
    <source>
        <dbReference type="Proteomes" id="UP001175271"/>
    </source>
</evidence>
<evidence type="ECO:0000313" key="14">
    <source>
        <dbReference type="EMBL" id="KAK0415935.1"/>
    </source>
</evidence>
<evidence type="ECO:0000256" key="4">
    <source>
        <dbReference type="ARBA" id="ARBA00022475"/>
    </source>
</evidence>
<keyword evidence="8 11" id="KW-0406">Ion transport</keyword>
<dbReference type="GO" id="GO:0005230">
    <property type="term" value="F:extracellular ligand-gated monoatomic ion channel activity"/>
    <property type="evidence" value="ECO:0007669"/>
    <property type="project" value="InterPro"/>
</dbReference>
<feature type="transmembrane region" description="Helical" evidence="11">
    <location>
        <begin position="340"/>
        <end position="359"/>
    </location>
</feature>
<evidence type="ECO:0000256" key="2">
    <source>
        <dbReference type="ARBA" id="ARBA00004236"/>
    </source>
</evidence>
<dbReference type="EMBL" id="JAUCMV010000002">
    <property type="protein sequence ID" value="KAK0415935.1"/>
    <property type="molecule type" value="Genomic_DNA"/>
</dbReference>
<keyword evidence="3 11" id="KW-0813">Transport</keyword>
<feature type="domain" description="Neurotransmitter-gated ion-channel transmembrane" evidence="13">
    <location>
        <begin position="283"/>
        <end position="373"/>
    </location>
</feature>
<protein>
    <submittedName>
        <fullName evidence="14">Uncharacterized protein</fullName>
    </submittedName>
</protein>
<evidence type="ECO:0000256" key="10">
    <source>
        <dbReference type="ARBA" id="ARBA00023303"/>
    </source>
</evidence>
<feature type="domain" description="Neurotransmitter-gated ion-channel ligand-binding" evidence="12">
    <location>
        <begin position="78"/>
        <end position="236"/>
    </location>
</feature>
<feature type="transmembrane region" description="Helical" evidence="11">
    <location>
        <begin position="428"/>
        <end position="447"/>
    </location>
</feature>
<dbReference type="InterPro" id="IPR018000">
    <property type="entry name" value="Neurotransmitter_ion_chnl_CS"/>
</dbReference>
<dbReference type="InterPro" id="IPR006029">
    <property type="entry name" value="Neurotrans-gated_channel_TM"/>
</dbReference>
<dbReference type="PRINTS" id="PR00252">
    <property type="entry name" value="NRIONCHANNEL"/>
</dbReference>
<dbReference type="Pfam" id="PF02932">
    <property type="entry name" value="Neur_chan_memb"/>
    <property type="match status" value="1"/>
</dbReference>
<dbReference type="Gene3D" id="2.70.170.10">
    <property type="entry name" value="Neurotransmitter-gated ion-channel ligand-binding domain"/>
    <property type="match status" value="1"/>
</dbReference>
<comment type="subcellular location">
    <subcellularLocation>
        <location evidence="2">Cell membrane</location>
    </subcellularLocation>
    <subcellularLocation>
        <location evidence="1">Membrane</location>
        <topology evidence="1">Multi-pass membrane protein</topology>
    </subcellularLocation>
</comment>
<dbReference type="PANTHER" id="PTHR18945">
    <property type="entry name" value="NEUROTRANSMITTER GATED ION CHANNEL"/>
    <property type="match status" value="1"/>
</dbReference>
<dbReference type="FunFam" id="2.70.170.10:FF:000051">
    <property type="entry name" value="Ligand-Gated ion Channel"/>
    <property type="match status" value="1"/>
</dbReference>
<keyword evidence="6" id="KW-0732">Signal</keyword>
<evidence type="ECO:0000259" key="13">
    <source>
        <dbReference type="Pfam" id="PF02932"/>
    </source>
</evidence>
<dbReference type="CDD" id="cd18987">
    <property type="entry name" value="LGIC_ECD_anion"/>
    <property type="match status" value="1"/>
</dbReference>
<comment type="caution">
    <text evidence="14">The sequence shown here is derived from an EMBL/GenBank/DDBJ whole genome shotgun (WGS) entry which is preliminary data.</text>
</comment>
<evidence type="ECO:0000256" key="9">
    <source>
        <dbReference type="ARBA" id="ARBA00023136"/>
    </source>
</evidence>
<dbReference type="InterPro" id="IPR036719">
    <property type="entry name" value="Neuro-gated_channel_TM_sf"/>
</dbReference>
<keyword evidence="10 11" id="KW-0407">Ion channel</keyword>
<feature type="transmembrane region" description="Helical" evidence="11">
    <location>
        <begin position="275"/>
        <end position="299"/>
    </location>
</feature>
<evidence type="ECO:0000256" key="11">
    <source>
        <dbReference type="RuleBase" id="RU000687"/>
    </source>
</evidence>
<keyword evidence="7 11" id="KW-1133">Transmembrane helix</keyword>
<dbReference type="Proteomes" id="UP001175271">
    <property type="component" value="Unassembled WGS sequence"/>
</dbReference>
<dbReference type="InterPro" id="IPR038050">
    <property type="entry name" value="Neuro_actylchol_rec"/>
</dbReference>
<dbReference type="GO" id="GO:0004888">
    <property type="term" value="F:transmembrane signaling receptor activity"/>
    <property type="evidence" value="ECO:0007669"/>
    <property type="project" value="InterPro"/>
</dbReference>
<dbReference type="CDD" id="cd19049">
    <property type="entry name" value="LGIC_TM_anion"/>
    <property type="match status" value="1"/>
</dbReference>
<evidence type="ECO:0000256" key="3">
    <source>
        <dbReference type="ARBA" id="ARBA00022448"/>
    </source>
</evidence>
<keyword evidence="4" id="KW-1003">Cell membrane</keyword>
<dbReference type="Pfam" id="PF02931">
    <property type="entry name" value="Neur_chan_LBD"/>
    <property type="match status" value="1"/>
</dbReference>